<sequence length="332" mass="38105">MLLIKNSSSNLYTSETLTSMHEIIVDKLVAESLKGNPLRDEYNREIIKIENNVKSSTPVFIGLPGFFGSGNSFLNKSYTSFDFKDLLEKLDTEYGYIMILPDTMTKFGGNQFVDSTAIGNYKSFIARDLVDYIHSLYGNRDIYLFGKSSGGFGSISITLDYPEIFKGFIDISGDSYFPYCYLPDFSTAYLTMKGKTLEGFIESYRQQMVHSQDELETYNVVAMAASYSPDGKNIQLPFSIDTGEILPDVWNKWLEFDPVNRLSGEVEKLKGKKIILQTGNRDEYKINIGMNMIHEILKRNQIDHYYKEYPNGHFNTNYFYLDSFPEILKSYK</sequence>
<evidence type="ECO:0000313" key="2">
    <source>
        <dbReference type="Proteomes" id="UP000546917"/>
    </source>
</evidence>
<dbReference type="AlphaFoldDB" id="A0A7K4FP74"/>
<dbReference type="EMBL" id="JABGBP010000257">
    <property type="protein sequence ID" value="NOL60591.1"/>
    <property type="molecule type" value="Genomic_DNA"/>
</dbReference>
<dbReference type="Pfam" id="PF00756">
    <property type="entry name" value="Esterase"/>
    <property type="match status" value="1"/>
</dbReference>
<reference evidence="1 2" key="1">
    <citation type="submission" date="2020-05" db="EMBL/GenBank/DDBJ databases">
        <authorList>
            <person name="Zhang R."/>
        </authorList>
    </citation>
    <scope>NUCLEOTIDE SEQUENCE [LARGE SCALE GENOMIC DNA]</scope>
    <source>
        <strain evidence="1 2">DSM 28986</strain>
    </source>
</reference>
<dbReference type="OrthoDB" id="39489at2157"/>
<name>A0A7K4FP74_9ARCH</name>
<dbReference type="SUPFAM" id="SSF53474">
    <property type="entry name" value="alpha/beta-Hydrolases"/>
    <property type="match status" value="1"/>
</dbReference>
<dbReference type="InterPro" id="IPR000801">
    <property type="entry name" value="Esterase-like"/>
</dbReference>
<comment type="caution">
    <text evidence="1">The sequence shown here is derived from an EMBL/GenBank/DDBJ whole genome shotgun (WGS) entry which is preliminary data.</text>
</comment>
<dbReference type="Gene3D" id="3.40.50.1820">
    <property type="entry name" value="alpha/beta hydrolase"/>
    <property type="match status" value="1"/>
</dbReference>
<dbReference type="Proteomes" id="UP000546917">
    <property type="component" value="Unassembled WGS sequence"/>
</dbReference>
<evidence type="ECO:0000313" key="1">
    <source>
        <dbReference type="EMBL" id="NOL60591.1"/>
    </source>
</evidence>
<gene>
    <name evidence="1" type="ORF">HLB00_07085</name>
</gene>
<proteinExistence type="predicted"/>
<dbReference type="InterPro" id="IPR029058">
    <property type="entry name" value="AB_hydrolase_fold"/>
</dbReference>
<protein>
    <submittedName>
        <fullName evidence="1">Glycosylase</fullName>
    </submittedName>
</protein>
<organism evidence="1 2">
    <name type="scientific">Ferroplasma acidiphilum</name>
    <dbReference type="NCBI Taxonomy" id="74969"/>
    <lineage>
        <taxon>Archaea</taxon>
        <taxon>Methanobacteriati</taxon>
        <taxon>Thermoplasmatota</taxon>
        <taxon>Thermoplasmata</taxon>
        <taxon>Thermoplasmatales</taxon>
        <taxon>Ferroplasmaceae</taxon>
        <taxon>Ferroplasma</taxon>
    </lineage>
</organism>
<accession>A0A7K4FP74</accession>